<feature type="region of interest" description="Disordered" evidence="6">
    <location>
        <begin position="68"/>
        <end position="128"/>
    </location>
</feature>
<dbReference type="InParanoid" id="Q5KIB6"/>
<proteinExistence type="inferred from homology"/>
<dbReference type="GO" id="GO:0042273">
    <property type="term" value="P:ribosomal large subunit biogenesis"/>
    <property type="evidence" value="ECO:0000318"/>
    <property type="project" value="GO_Central"/>
</dbReference>
<dbReference type="PANTHER" id="PTHR13028:SF0">
    <property type="entry name" value="RRNA-PROCESSING PROTEIN EBP2-RELATED"/>
    <property type="match status" value="1"/>
</dbReference>
<organism evidence="7 8">
    <name type="scientific">Cryptococcus deneoformans (strain JEC21 / ATCC MYA-565)</name>
    <name type="common">Cryptococcus neoformans var. neoformans serotype D</name>
    <dbReference type="NCBI Taxonomy" id="214684"/>
    <lineage>
        <taxon>Eukaryota</taxon>
        <taxon>Fungi</taxon>
        <taxon>Dikarya</taxon>
        <taxon>Basidiomycota</taxon>
        <taxon>Agaricomycotina</taxon>
        <taxon>Tremellomycetes</taxon>
        <taxon>Tremellales</taxon>
        <taxon>Cryptococcaceae</taxon>
        <taxon>Cryptococcus</taxon>
        <taxon>Cryptococcus neoformans species complex</taxon>
    </lineage>
</organism>
<evidence type="ECO:0000256" key="3">
    <source>
        <dbReference type="ARBA" id="ARBA00022517"/>
    </source>
</evidence>
<dbReference type="eggNOG" id="KOG3080">
    <property type="taxonomic scope" value="Eukaryota"/>
</dbReference>
<feature type="compositionally biased region" description="Basic and acidic residues" evidence="6">
    <location>
        <begin position="268"/>
        <end position="288"/>
    </location>
</feature>
<dbReference type="OMA" id="DAHKGRD"/>
<sequence>MPISKKETRKLKSNKKLAPSKAEESKSLDKQSYVPDEQIESGDEDDQDVSEEGMKRLMELVDVDDLNEYERALLGAEQGEEDEEGGSEGEEFEISAGESVDEDEEEQGQNKKQDNTIINEKPDDDVVSLDGLGSDVSVDEDAVPMQKVTINNKPALRALTDSIRVTNMSWPEHLVLDSKETADVDPSDDLQRETVFYKIALGCIPQARKLASKHDIPFTRPGDYYAEMVKSDEHMERVRTKLVEEAQGIKKSEDAKKQRQLKKFGKQIQHEKLRQREQDKKSFEDRVQGLKRKRKEGMELGDEGEEFDIAVEDAMEEQPQKGGRAAPGKSKMPRHARDAKFSLGGGGRRSKQNTRESTMDFGGGMSRGKGGKADKAGKVQSKGRPGKSRRQAGRV</sequence>
<keyword evidence="3" id="KW-0690">Ribosome biogenesis</keyword>
<feature type="compositionally biased region" description="Basic residues" evidence="6">
    <location>
        <begin position="384"/>
        <end position="395"/>
    </location>
</feature>
<keyword evidence="5" id="KW-0539">Nucleus</keyword>
<name>Q5KIB6_CRYD1</name>
<dbReference type="STRING" id="214684.Q5KIB6"/>
<dbReference type="AlphaFoldDB" id="Q5KIB6"/>
<dbReference type="GO" id="GO:0006364">
    <property type="term" value="P:rRNA processing"/>
    <property type="evidence" value="ECO:0000318"/>
    <property type="project" value="GO_Central"/>
</dbReference>
<evidence type="ECO:0000256" key="2">
    <source>
        <dbReference type="ARBA" id="ARBA00007336"/>
    </source>
</evidence>
<keyword evidence="4" id="KW-0175">Coiled coil</keyword>
<evidence type="ECO:0000313" key="8">
    <source>
        <dbReference type="Proteomes" id="UP000002149"/>
    </source>
</evidence>
<accession>Q5KIB6</accession>
<feature type="compositionally biased region" description="Acidic residues" evidence="6">
    <location>
        <begin position="37"/>
        <end position="51"/>
    </location>
</feature>
<comment type="subcellular location">
    <subcellularLocation>
        <location evidence="1">Nucleus</location>
        <location evidence="1">Nucleolus</location>
    </subcellularLocation>
</comment>
<dbReference type="EMBL" id="AE017344">
    <property type="protein sequence ID" value="AAW43219.1"/>
    <property type="molecule type" value="Genomic_DNA"/>
</dbReference>
<dbReference type="GO" id="GO:0034399">
    <property type="term" value="C:nuclear periphery"/>
    <property type="evidence" value="ECO:0000318"/>
    <property type="project" value="GO_Central"/>
</dbReference>
<dbReference type="Proteomes" id="UP000002149">
    <property type="component" value="Chromosome 4"/>
</dbReference>
<accession>Q55U26</accession>
<dbReference type="Pfam" id="PF05890">
    <property type="entry name" value="Ebp2"/>
    <property type="match status" value="1"/>
</dbReference>
<gene>
    <name evidence="7" type="ordered locus">CND03550</name>
</gene>
<feature type="region of interest" description="Disordered" evidence="6">
    <location>
        <begin position="1"/>
        <end position="54"/>
    </location>
</feature>
<dbReference type="InterPro" id="IPR008610">
    <property type="entry name" value="Ebp2"/>
</dbReference>
<dbReference type="RefSeq" id="XP_570526.1">
    <property type="nucleotide sequence ID" value="XM_570526.2"/>
</dbReference>
<dbReference type="HOGENOM" id="CLU_036007_0_1_1"/>
<keyword evidence="8" id="KW-1185">Reference proteome</keyword>
<dbReference type="GO" id="GO:0005730">
    <property type="term" value="C:nucleolus"/>
    <property type="evidence" value="ECO:0000318"/>
    <property type="project" value="GO_Central"/>
</dbReference>
<dbReference type="OrthoDB" id="443772at2759"/>
<evidence type="ECO:0000256" key="1">
    <source>
        <dbReference type="ARBA" id="ARBA00004604"/>
    </source>
</evidence>
<dbReference type="KEGG" id="cne:CND03550"/>
<dbReference type="PaxDb" id="214684-Q5KIB6"/>
<protein>
    <submittedName>
        <fullName evidence="7">rRNA processing-related protein, putative</fullName>
    </submittedName>
</protein>
<dbReference type="GeneID" id="3257048"/>
<dbReference type="VEuPathDB" id="FungiDB:CND03550"/>
<feature type="compositionally biased region" description="Acidic residues" evidence="6">
    <location>
        <begin position="78"/>
        <end position="107"/>
    </location>
</feature>
<dbReference type="PANTHER" id="PTHR13028">
    <property type="entry name" value="RRNA PROCESSING PROTEIN EBNA1-BINDING PROTEIN-RELATED"/>
    <property type="match status" value="1"/>
</dbReference>
<evidence type="ECO:0000256" key="4">
    <source>
        <dbReference type="ARBA" id="ARBA00023054"/>
    </source>
</evidence>
<feature type="compositionally biased region" description="Acidic residues" evidence="6">
    <location>
        <begin position="299"/>
        <end position="316"/>
    </location>
</feature>
<dbReference type="FunCoup" id="Q5KIB6">
    <property type="interactions" value="501"/>
</dbReference>
<evidence type="ECO:0000256" key="6">
    <source>
        <dbReference type="SAM" id="MobiDB-lite"/>
    </source>
</evidence>
<feature type="region of interest" description="Disordered" evidence="6">
    <location>
        <begin position="249"/>
        <end position="395"/>
    </location>
</feature>
<evidence type="ECO:0000256" key="5">
    <source>
        <dbReference type="ARBA" id="ARBA00023242"/>
    </source>
</evidence>
<evidence type="ECO:0000313" key="7">
    <source>
        <dbReference type="EMBL" id="AAW43219.1"/>
    </source>
</evidence>
<comment type="similarity">
    <text evidence="2">Belongs to the EBP2 family.</text>
</comment>
<dbReference type="GO" id="GO:0030687">
    <property type="term" value="C:preribosome, large subunit precursor"/>
    <property type="evidence" value="ECO:0000318"/>
    <property type="project" value="GO_Central"/>
</dbReference>
<reference evidence="7 8" key="1">
    <citation type="journal article" date="2005" name="Science">
        <title>The genome of the basidiomycetous yeast and human pathogen Cryptococcus neoformans.</title>
        <authorList>
            <person name="Loftus B.J."/>
            <person name="Fung E."/>
            <person name="Roncaglia P."/>
            <person name="Rowley D."/>
            <person name="Amedeo P."/>
            <person name="Bruno D."/>
            <person name="Vamathevan J."/>
            <person name="Miranda M."/>
            <person name="Anderson I.J."/>
            <person name="Fraser J.A."/>
            <person name="Allen J.E."/>
            <person name="Bosdet I.E."/>
            <person name="Brent M.R."/>
            <person name="Chiu R."/>
            <person name="Doering T.L."/>
            <person name="Donlin M.J."/>
            <person name="D'Souza C.A."/>
            <person name="Fox D.S."/>
            <person name="Grinberg V."/>
            <person name="Fu J."/>
            <person name="Fukushima M."/>
            <person name="Haas B.J."/>
            <person name="Huang J.C."/>
            <person name="Janbon G."/>
            <person name="Jones S.J."/>
            <person name="Koo H.L."/>
            <person name="Krzywinski M.I."/>
            <person name="Kwon-Chung J.K."/>
            <person name="Lengeler K.B."/>
            <person name="Maiti R."/>
            <person name="Marra M.A."/>
            <person name="Marra R.E."/>
            <person name="Mathewson C.A."/>
            <person name="Mitchell T.G."/>
            <person name="Pertea M."/>
            <person name="Riggs F.R."/>
            <person name="Salzberg S.L."/>
            <person name="Schein J.E."/>
            <person name="Shvartsbeyn A."/>
            <person name="Shin H."/>
            <person name="Shumway M."/>
            <person name="Specht C.A."/>
            <person name="Suh B.B."/>
            <person name="Tenney A."/>
            <person name="Utterback T.R."/>
            <person name="Wickes B.L."/>
            <person name="Wortman J.R."/>
            <person name="Wye N.H."/>
            <person name="Kronstad J.W."/>
            <person name="Lodge J.K."/>
            <person name="Heitman J."/>
            <person name="Davis R.W."/>
            <person name="Fraser C.M."/>
            <person name="Hyman R.W."/>
        </authorList>
    </citation>
    <scope>NUCLEOTIDE SEQUENCE [LARGE SCALE GENOMIC DNA]</scope>
    <source>
        <strain evidence="8">JEC21 / ATCC MYA-565</strain>
    </source>
</reference>